<dbReference type="KEGG" id="temp:RBB75_04875"/>
<gene>
    <name evidence="1" type="ORF">RBB75_04875</name>
</gene>
<reference evidence="1" key="1">
    <citation type="submission" date="2023-08" db="EMBL/GenBank/DDBJ databases">
        <authorList>
            <person name="Messyasz A."/>
            <person name="Mannisto M.K."/>
            <person name="Kerkhof L.J."/>
            <person name="Haggblom M."/>
        </authorList>
    </citation>
    <scope>NUCLEOTIDE SEQUENCE</scope>
    <source>
        <strain evidence="1">M8UP23</strain>
    </source>
</reference>
<protein>
    <recommendedName>
        <fullName evidence="2">DUF429 domain-containing protein</fullName>
    </recommendedName>
</protein>
<evidence type="ECO:0008006" key="2">
    <source>
        <dbReference type="Google" id="ProtNLM"/>
    </source>
</evidence>
<evidence type="ECO:0000313" key="1">
    <source>
        <dbReference type="EMBL" id="XCB27651.1"/>
    </source>
</evidence>
<accession>A0AAU7ZFT9</accession>
<reference evidence="1" key="2">
    <citation type="journal article" date="2024" name="Environ. Microbiol.">
        <title>Genome analysis and description of Tunturibacter gen. nov. expands the diversity of Terriglobia in tundra soils.</title>
        <authorList>
            <person name="Messyasz A."/>
            <person name="Mannisto M.K."/>
            <person name="Kerkhof L.J."/>
            <person name="Haggblom M.M."/>
        </authorList>
    </citation>
    <scope>NUCLEOTIDE SEQUENCE</scope>
    <source>
        <strain evidence="1">M8UP23</strain>
    </source>
</reference>
<dbReference type="EMBL" id="CP132932">
    <property type="protein sequence ID" value="XCB27651.1"/>
    <property type="molecule type" value="Genomic_DNA"/>
</dbReference>
<name>A0AAU7ZFT9_9BACT</name>
<dbReference type="RefSeq" id="WP_353069749.1">
    <property type="nucleotide sequence ID" value="NZ_CP132932.1"/>
</dbReference>
<organism evidence="1">
    <name type="scientific">Tunturiibacter empetritectus</name>
    <dbReference type="NCBI Taxonomy" id="3069691"/>
    <lineage>
        <taxon>Bacteria</taxon>
        <taxon>Pseudomonadati</taxon>
        <taxon>Acidobacteriota</taxon>
        <taxon>Terriglobia</taxon>
        <taxon>Terriglobales</taxon>
        <taxon>Acidobacteriaceae</taxon>
        <taxon>Tunturiibacter</taxon>
    </lineage>
</organism>
<sequence length="304" mass="33629">MAESGLERVVGVDWSGDKGPGQRRKIWAGVWTASSTGGRVTLESGRTREELVAWLVEMSRETPRMVVGFDFSFSYPEWFLRELGIGSAPEFWELVASGRGEEWLHRECADVRFWGRVGPRRHGKKPAEFSGEHAHRMLRRAETVLKVRAEMTDPLQVAKIAGIAPKSVFQIGGAGAVGTASLRGMPGLLVLRAAGFRIWPYDEPSVRSAPLVVEIYTRLMTGAVTKSSEVARTAYLAKKRRESALYAGLPRGVVAKARALEDAFDALVTALVMTEHRGEFAELRKTEDEVFRMEGQTWVPGLVG</sequence>
<dbReference type="AlphaFoldDB" id="A0AAU7ZFT9"/>
<proteinExistence type="predicted"/>